<gene>
    <name evidence="4" type="ORF">ZIOFF_074459</name>
    <name evidence="3" type="ORF">ZIOFF_075483</name>
</gene>
<evidence type="ECO:0000313" key="5">
    <source>
        <dbReference type="Proteomes" id="UP000734854"/>
    </source>
</evidence>
<feature type="compositionally biased region" description="Basic and acidic residues" evidence="1">
    <location>
        <begin position="800"/>
        <end position="810"/>
    </location>
</feature>
<keyword evidence="4" id="KW-0496">Mitochondrion</keyword>
<dbReference type="InterPro" id="IPR025558">
    <property type="entry name" value="DUF4283"/>
</dbReference>
<evidence type="ECO:0000313" key="4">
    <source>
        <dbReference type="EMBL" id="KAG6467664.1"/>
    </source>
</evidence>
<dbReference type="AlphaFoldDB" id="A0A8J5BA87"/>
<protein>
    <recommendedName>
        <fullName evidence="2">DUF4283 domain-containing protein</fullName>
    </recommendedName>
</protein>
<feature type="compositionally biased region" description="Low complexity" evidence="1">
    <location>
        <begin position="35"/>
        <end position="48"/>
    </location>
</feature>
<reference evidence="4 5" key="1">
    <citation type="submission" date="2020-08" db="EMBL/GenBank/DDBJ databases">
        <title>Plant Genome Project.</title>
        <authorList>
            <person name="Zhang R.-G."/>
        </authorList>
    </citation>
    <scope>NUCLEOTIDE SEQUENCE [LARGE SCALE GENOMIC DNA]</scope>
    <source>
        <tissue evidence="4">Rhizome</tissue>
    </source>
</reference>
<feature type="region of interest" description="Disordered" evidence="1">
    <location>
        <begin position="789"/>
        <end position="810"/>
    </location>
</feature>
<dbReference type="InterPro" id="IPR040256">
    <property type="entry name" value="At4g02000-like"/>
</dbReference>
<sequence>MGRKKERRNSTNSKRISTTEIASSSKNVEETQDGNEGVDSSLNSSSLVVEEDLGISSDVAVLTKSMEEEGRSGGLKEEIATQEIQQPDLKITDSVGLSGTLRPGDFPSLGEKVGSKRDRSHMEKPSAVGNESVPVEVEMKVMTYPGIATEQSGFSSWFSVRSLGSMAEGLEELCQKLSLTEDEQGVVVLDSTDSVDLGFAPSKGLICKALSGRKINVEAMRSVLYKIWRLNSALQVQEVGDHLYHFQFLDVDERNRVLGSQPWTFDKTLFIFKQIDPILPPESMEFTECPFWIQVEGLPLGLRTARVGEILGQSLGILEDVDVHSRNLRLRVLLNLSQPLKRVTKMKLPNGDHSERTCNYAFKMKQEKGQVIREYGPWLRAEFSRSSFEHDESFSSIFRSANSHPDISAVATSQPQHEAIAPKTGTDQLISNGPHMPFGPFVFGKENGFKFASTNKRKNWKHEARKGSLKDITNVQASIRITGGQRQRISLKERLDKAFANLSWTTLFQNASVLHLPLTCSDHRPILLTTSPVSRQHSSTRPFRFQRMWLNHKELPDENSTQYSYKKDSLSFFSGGNLFNLIVMDQLISDFISKMGLALPVAILVAALSPDSSLIYATPCLTPLWGKEHTADRTKATITAEPLATLLQDRLAVVDIDPTLALGSLPACLATEPPSFFGVSEEDKKFPHVGAFFLYNRIIPGPVLFQGSEMWRPVKGSASRSALSHGGKRRISEGAHYSLRTFEAEAAASKERKKKPERRKEEREVPEINEVEKAVLIEGREALIDPLVEKKAPTKTNPRNKLDKDGIEERNRDIRYKKSCKTEAKGEIRPAINVGLSVGRVGSAAQLKAMKLECHNSYLSSSAISGLLSSPPPIARKSLRFDLPLPASGCIARTRNQREEMAAANGLCSA</sequence>
<organism evidence="4 5">
    <name type="scientific">Zingiber officinale</name>
    <name type="common">Ginger</name>
    <name type="synonym">Amomum zingiber</name>
    <dbReference type="NCBI Taxonomy" id="94328"/>
    <lineage>
        <taxon>Eukaryota</taxon>
        <taxon>Viridiplantae</taxon>
        <taxon>Streptophyta</taxon>
        <taxon>Embryophyta</taxon>
        <taxon>Tracheophyta</taxon>
        <taxon>Spermatophyta</taxon>
        <taxon>Magnoliopsida</taxon>
        <taxon>Liliopsida</taxon>
        <taxon>Zingiberales</taxon>
        <taxon>Zingiberaceae</taxon>
        <taxon>Zingiber</taxon>
    </lineage>
</organism>
<feature type="compositionally biased region" description="Basic and acidic residues" evidence="1">
    <location>
        <begin position="113"/>
        <end position="124"/>
    </location>
</feature>
<proteinExistence type="predicted"/>
<comment type="caution">
    <text evidence="4">The sequence shown here is derived from an EMBL/GenBank/DDBJ whole genome shotgun (WGS) entry which is preliminary data.</text>
</comment>
<keyword evidence="5" id="KW-1185">Reference proteome</keyword>
<feature type="region of interest" description="Disordered" evidence="1">
    <location>
        <begin position="745"/>
        <end position="766"/>
    </location>
</feature>
<dbReference type="PANTHER" id="PTHR31286">
    <property type="entry name" value="GLYCINE-RICH CELL WALL STRUCTURAL PROTEIN 1.8-LIKE"/>
    <property type="match status" value="1"/>
</dbReference>
<feature type="compositionally biased region" description="Polar residues" evidence="1">
    <location>
        <begin position="10"/>
        <end position="26"/>
    </location>
</feature>
<evidence type="ECO:0000313" key="3">
    <source>
        <dbReference type="EMBL" id="KAG6466684.1"/>
    </source>
</evidence>
<evidence type="ECO:0000256" key="1">
    <source>
        <dbReference type="SAM" id="MobiDB-lite"/>
    </source>
</evidence>
<feature type="domain" description="DUF4283" evidence="2">
    <location>
        <begin position="205"/>
        <end position="277"/>
    </location>
</feature>
<geneLocation type="mitochondrion" evidence="4"/>
<accession>A0A8J5BA87</accession>
<name>A0A8J5BA87_ZINOF</name>
<dbReference type="EMBL" id="JACMSC010000026">
    <property type="protein sequence ID" value="KAG6467664.1"/>
    <property type="molecule type" value="Genomic_DNA"/>
</dbReference>
<dbReference type="EMBL" id="JACMSC010000134">
    <property type="protein sequence ID" value="KAG6466684.1"/>
    <property type="molecule type" value="Genomic_DNA"/>
</dbReference>
<dbReference type="PANTHER" id="PTHR31286:SF167">
    <property type="entry name" value="OS09G0268800 PROTEIN"/>
    <property type="match status" value="1"/>
</dbReference>
<feature type="region of interest" description="Disordered" evidence="1">
    <location>
        <begin position="1"/>
        <end position="49"/>
    </location>
</feature>
<feature type="region of interest" description="Disordered" evidence="1">
    <location>
        <begin position="100"/>
        <end position="131"/>
    </location>
</feature>
<dbReference type="Pfam" id="PF14111">
    <property type="entry name" value="DUF4283"/>
    <property type="match status" value="1"/>
</dbReference>
<evidence type="ECO:0000259" key="2">
    <source>
        <dbReference type="Pfam" id="PF14111"/>
    </source>
</evidence>
<dbReference type="Proteomes" id="UP000734854">
    <property type="component" value="Unassembled WGS sequence"/>
</dbReference>